<dbReference type="GO" id="GO:0004519">
    <property type="term" value="F:endonuclease activity"/>
    <property type="evidence" value="ECO:0007669"/>
    <property type="project" value="UniProtKB-KW"/>
</dbReference>
<dbReference type="InterPro" id="IPR003615">
    <property type="entry name" value="HNH_nuc"/>
</dbReference>
<feature type="region of interest" description="Disordered" evidence="1">
    <location>
        <begin position="455"/>
        <end position="496"/>
    </location>
</feature>
<feature type="compositionally biased region" description="Basic and acidic residues" evidence="1">
    <location>
        <begin position="504"/>
        <end position="521"/>
    </location>
</feature>
<name>A0ABU5Z060_9MYCO</name>
<dbReference type="RefSeq" id="WP_329779649.1">
    <property type="nucleotide sequence ID" value="NZ_JAYJJQ010000017.1"/>
</dbReference>
<dbReference type="EC" id="3.1.-.-" evidence="3"/>
<gene>
    <name evidence="3" type="ORF">K5L39_16465</name>
</gene>
<evidence type="ECO:0000313" key="3">
    <source>
        <dbReference type="EMBL" id="MEB3070779.1"/>
    </source>
</evidence>
<comment type="caution">
    <text evidence="3">The sequence shown here is derived from an EMBL/GenBank/DDBJ whole genome shotgun (WGS) entry which is preliminary data.</text>
</comment>
<feature type="region of interest" description="Disordered" evidence="1">
    <location>
        <begin position="502"/>
        <end position="521"/>
    </location>
</feature>
<evidence type="ECO:0000259" key="2">
    <source>
        <dbReference type="Pfam" id="PF02720"/>
    </source>
</evidence>
<reference evidence="3 4" key="1">
    <citation type="submission" date="2023-12" db="EMBL/GenBank/DDBJ databases">
        <title>Description of new species of Mycobacterium terrae complex isolated from sewage at the Sao Paulo Zoological Park Foundation in Brazil.</title>
        <authorList>
            <person name="Romagnoli C.L."/>
            <person name="Conceicao E.C."/>
            <person name="Machado E."/>
            <person name="Barreto L.B.P.F."/>
            <person name="Sharma A."/>
            <person name="Silva N.M."/>
            <person name="Marques L.E."/>
            <person name="Juliana M.A."/>
            <person name="Lourenco M.C.S."/>
            <person name="Digiampietri L.A."/>
            <person name="Suffys P.N."/>
            <person name="Viana-Niero C."/>
        </authorList>
    </citation>
    <scope>NUCLEOTIDE SEQUENCE [LARGE SCALE GENOMIC DNA]</scope>
    <source>
        <strain evidence="3 4">MYC017</strain>
    </source>
</reference>
<keyword evidence="3" id="KW-0378">Hydrolase</keyword>
<dbReference type="CDD" id="cd00085">
    <property type="entry name" value="HNHc"/>
    <property type="match status" value="1"/>
</dbReference>
<keyword evidence="3" id="KW-0540">Nuclease</keyword>
<protein>
    <submittedName>
        <fullName evidence="3">HNH endonuclease signature motif containing protein</fullName>
        <ecNumber evidence="3">3.1.-.-</ecNumber>
    </submittedName>
</protein>
<dbReference type="InterPro" id="IPR003870">
    <property type="entry name" value="DUF222"/>
</dbReference>
<keyword evidence="4" id="KW-1185">Reference proteome</keyword>
<feature type="domain" description="DUF222" evidence="2">
    <location>
        <begin position="42"/>
        <end position="367"/>
    </location>
</feature>
<proteinExistence type="predicted"/>
<organism evidence="3 4">
    <name type="scientific">[Mycobacterium] vasticus</name>
    <dbReference type="NCBI Taxonomy" id="2875777"/>
    <lineage>
        <taxon>Bacteria</taxon>
        <taxon>Bacillati</taxon>
        <taxon>Actinomycetota</taxon>
        <taxon>Actinomycetes</taxon>
        <taxon>Mycobacteriales</taxon>
        <taxon>Mycobacteriaceae</taxon>
        <taxon>Mycolicibacter</taxon>
    </lineage>
</organism>
<dbReference type="EMBL" id="JAYJJQ010000017">
    <property type="protein sequence ID" value="MEB3070779.1"/>
    <property type="molecule type" value="Genomic_DNA"/>
</dbReference>
<keyword evidence="3" id="KW-0255">Endonuclease</keyword>
<dbReference type="Pfam" id="PF02720">
    <property type="entry name" value="DUF222"/>
    <property type="match status" value="1"/>
</dbReference>
<dbReference type="GO" id="GO:0016787">
    <property type="term" value="F:hydrolase activity"/>
    <property type="evidence" value="ECO:0007669"/>
    <property type="project" value="UniProtKB-KW"/>
</dbReference>
<sequence>MGRDALADRDTIWECLAAQEAINTRLAQCSFDGLSPEELVEVLARREVLAWQAPAIDHQIMARFVAEGHSEALAGCSLAKALGERLRISAKEARRRVDDAAVLGPRTAMSGEPLGPVLPNLAAAQAAGQVGPEHVAIARKAMDKIPARVAAADRERAEGDLAELATLFAPETFGRLAAHLIAVLDQDGEEPDERQRRAQRGLRLGPQRADGLSTLSGTISPELRATLEPVLAKLGAPGMCNAADEQPCVSGTPSQEQIDHDHRTRDQRHHDAVLAALRATLACGDLGQLNGLPVTVIVTATLAELQAAAGTAHTAGGSLLPMSDLLRMASHAWHYLSIFDGQGRALWLGRTKRLASADQRIVLHARDRGCTRPGCTVPGYLCQAHHLDNDWANNGQTDVDKLALACAPDNRMATEQGWTTQLGQSGRVEWIPPPTLDHGQPRINPFHLIEATLDHHRSPPEDDPPDPQPPPPGWPDLDEPQPGEPGYDEAFEGLLRSYEEMDYDDRVGRWDLTDDDWKQTG</sequence>
<feature type="region of interest" description="Disordered" evidence="1">
    <location>
        <begin position="187"/>
        <end position="215"/>
    </location>
</feature>
<evidence type="ECO:0000256" key="1">
    <source>
        <dbReference type="SAM" id="MobiDB-lite"/>
    </source>
</evidence>
<accession>A0ABU5Z060</accession>
<dbReference type="Proteomes" id="UP001299283">
    <property type="component" value="Unassembled WGS sequence"/>
</dbReference>
<evidence type="ECO:0000313" key="4">
    <source>
        <dbReference type="Proteomes" id="UP001299283"/>
    </source>
</evidence>
<feature type="compositionally biased region" description="Acidic residues" evidence="1">
    <location>
        <begin position="476"/>
        <end position="491"/>
    </location>
</feature>